<keyword evidence="4 8" id="KW-1133">Transmembrane helix</keyword>
<feature type="region of interest" description="Disordered" evidence="7">
    <location>
        <begin position="188"/>
        <end position="214"/>
    </location>
</feature>
<evidence type="ECO:0000313" key="9">
    <source>
        <dbReference type="EMBL" id="MBW17491.1"/>
    </source>
</evidence>
<comment type="similarity">
    <text evidence="6">Belongs to the ZIP transporter (TC 2.A.5) family. KE4/Catsup subfamily.</text>
</comment>
<keyword evidence="3 8" id="KW-0812">Transmembrane</keyword>
<evidence type="ECO:0000256" key="8">
    <source>
        <dbReference type="SAM" id="Phobius"/>
    </source>
</evidence>
<dbReference type="GO" id="GO:0006882">
    <property type="term" value="P:intracellular zinc ion homeostasis"/>
    <property type="evidence" value="ECO:0007669"/>
    <property type="project" value="TreeGrafter"/>
</dbReference>
<feature type="transmembrane region" description="Helical" evidence="8">
    <location>
        <begin position="354"/>
        <end position="370"/>
    </location>
</feature>
<evidence type="ECO:0000256" key="7">
    <source>
        <dbReference type="SAM" id="MobiDB-lite"/>
    </source>
</evidence>
<reference evidence="9" key="1">
    <citation type="submission" date="2017-10" db="EMBL/GenBank/DDBJ databases">
        <title>Transcriptome Assembly of Sugarcane Aphid Adults.</title>
        <authorList>
            <person name="Scully E.D."/>
            <person name="Palmer N.A."/>
            <person name="Geib S.M."/>
            <person name="Sarath G."/>
            <person name="Sattler S.E."/>
        </authorList>
    </citation>
    <scope>NUCLEOTIDE SEQUENCE</scope>
    <source>
        <tissue evidence="9">Whole body</tissue>
    </source>
</reference>
<dbReference type="EMBL" id="GFXV01005686">
    <property type="protein sequence ID" value="MBW17491.1"/>
    <property type="molecule type" value="Transcribed_RNA"/>
</dbReference>
<dbReference type="PANTHER" id="PTHR16950">
    <property type="entry name" value="ZINC TRANSPORTER SLC39A7 HISTIDINE-RICH MEMBRANE PROTEIN KE4"/>
    <property type="match status" value="1"/>
</dbReference>
<evidence type="ECO:0000256" key="3">
    <source>
        <dbReference type="ARBA" id="ARBA00022692"/>
    </source>
</evidence>
<evidence type="ECO:0000256" key="2">
    <source>
        <dbReference type="ARBA" id="ARBA00022448"/>
    </source>
</evidence>
<dbReference type="GO" id="GO:0005385">
    <property type="term" value="F:zinc ion transmembrane transporter activity"/>
    <property type="evidence" value="ECO:0007669"/>
    <property type="project" value="TreeGrafter"/>
</dbReference>
<gene>
    <name evidence="9" type="primary">hke-4.2</name>
</gene>
<protein>
    <submittedName>
        <fullName evidence="9">Histidine-rich membrane protein KE4 2</fullName>
    </submittedName>
</protein>
<keyword evidence="5 8" id="KW-0472">Membrane</keyword>
<evidence type="ECO:0000256" key="4">
    <source>
        <dbReference type="ARBA" id="ARBA00022989"/>
    </source>
</evidence>
<keyword evidence="2" id="KW-0813">Transport</keyword>
<feature type="transmembrane region" description="Helical" evidence="8">
    <location>
        <begin position="64"/>
        <end position="84"/>
    </location>
</feature>
<accession>A0A2H8TUK4</accession>
<dbReference type="GO" id="GO:0016020">
    <property type="term" value="C:membrane"/>
    <property type="evidence" value="ECO:0007669"/>
    <property type="project" value="UniProtKB-SubCell"/>
</dbReference>
<dbReference type="Pfam" id="PF02535">
    <property type="entry name" value="Zip"/>
    <property type="match status" value="1"/>
</dbReference>
<feature type="transmembrane region" description="Helical" evidence="8">
    <location>
        <begin position="96"/>
        <end position="114"/>
    </location>
</feature>
<name>A0A2H8TUK4_9HEMI</name>
<comment type="subcellular location">
    <subcellularLocation>
        <location evidence="1">Membrane</location>
        <topology evidence="1">Multi-pass membrane protein</topology>
    </subcellularLocation>
</comment>
<dbReference type="InterPro" id="IPR003689">
    <property type="entry name" value="ZIP"/>
</dbReference>
<feature type="transmembrane region" description="Helical" evidence="8">
    <location>
        <begin position="163"/>
        <end position="181"/>
    </location>
</feature>
<proteinExistence type="inferred from homology"/>
<dbReference type="AlphaFoldDB" id="A0A2H8TUK4"/>
<evidence type="ECO:0000256" key="6">
    <source>
        <dbReference type="ARBA" id="ARBA00038485"/>
    </source>
</evidence>
<feature type="region of interest" description="Disordered" evidence="7">
    <location>
        <begin position="121"/>
        <end position="156"/>
    </location>
</feature>
<feature type="transmembrane region" description="Helical" evidence="8">
    <location>
        <begin position="322"/>
        <end position="342"/>
    </location>
</feature>
<evidence type="ECO:0000256" key="5">
    <source>
        <dbReference type="ARBA" id="ARBA00023136"/>
    </source>
</evidence>
<dbReference type="PANTHER" id="PTHR16950:SF25">
    <property type="entry name" value="ZINC TRANSPORTER SLC39A7"/>
    <property type="match status" value="1"/>
</dbReference>
<dbReference type="OrthoDB" id="200954at2759"/>
<organism evidence="9">
    <name type="scientific">Melanaphis sacchari</name>
    <dbReference type="NCBI Taxonomy" id="742174"/>
    <lineage>
        <taxon>Eukaryota</taxon>
        <taxon>Metazoa</taxon>
        <taxon>Ecdysozoa</taxon>
        <taxon>Arthropoda</taxon>
        <taxon>Hexapoda</taxon>
        <taxon>Insecta</taxon>
        <taxon>Pterygota</taxon>
        <taxon>Neoptera</taxon>
        <taxon>Paraneoptera</taxon>
        <taxon>Hemiptera</taxon>
        <taxon>Sternorrhyncha</taxon>
        <taxon>Aphidomorpha</taxon>
        <taxon>Aphidoidea</taxon>
        <taxon>Aphididae</taxon>
        <taxon>Aphidini</taxon>
        <taxon>Melanaphis</taxon>
    </lineage>
</organism>
<feature type="compositionally biased region" description="Basic and acidic residues" evidence="7">
    <location>
        <begin position="130"/>
        <end position="156"/>
    </location>
</feature>
<evidence type="ECO:0000256" key="1">
    <source>
        <dbReference type="ARBA" id="ARBA00004141"/>
    </source>
</evidence>
<sequence length="371" mass="40853">MLSKECIKYICWTLIFTFVFLGLPKLCLSHGHHHHHDHHDHDHDHHTSDSVSAPIVDSMLWAKALSSTVAISILPFFVLFFIPIDNKDEHKSFLKVLLSFASGGLLGDAFLHLIPHSLSTHHHHGHGDHHHSNNDHHHDHGQHCSADSHDSEGGHDHSNEMRVGLWILAGILVFLFIEKMVRVIKGGHSHSHSSVRPKEKLSDDEDEDKDNDKNVKLTIPKQSLSVAGWLNVAADFTHNFTDGLAIGAAYLAGQNIGIVTTITVLLHEVPHEIGDYAILIQEGSSKANAMKCQLVTALGAICGTLVSLTFGKDSEVANSWVLPFTAGGFIYIATVNVIPCLLEDSSFKQSIKEILALLVGVYLMVLVAKYE</sequence>
<feature type="transmembrane region" description="Helical" evidence="8">
    <location>
        <begin position="292"/>
        <end position="310"/>
    </location>
</feature>